<keyword evidence="1" id="KW-0732">Signal</keyword>
<dbReference type="RefSeq" id="WP_313544618.1">
    <property type="nucleotide sequence ID" value="NZ_CP134880.1"/>
</dbReference>
<organism evidence="2">
    <name type="scientific">Demequina capsici</name>
    <dbReference type="NCBI Taxonomy" id="3075620"/>
    <lineage>
        <taxon>Bacteria</taxon>
        <taxon>Bacillati</taxon>
        <taxon>Actinomycetota</taxon>
        <taxon>Actinomycetes</taxon>
        <taxon>Micrococcales</taxon>
        <taxon>Demequinaceae</taxon>
        <taxon>Demequina</taxon>
    </lineage>
</organism>
<feature type="chain" id="PRO_5041646489" evidence="1">
    <location>
        <begin position="22"/>
        <end position="155"/>
    </location>
</feature>
<dbReference type="EMBL" id="CP134880">
    <property type="protein sequence ID" value="WNM28257.1"/>
    <property type="molecule type" value="Genomic_DNA"/>
</dbReference>
<dbReference type="Proteomes" id="UP001303408">
    <property type="component" value="Chromosome"/>
</dbReference>
<dbReference type="Pfam" id="PF12028">
    <property type="entry name" value="DUF3515"/>
    <property type="match status" value="1"/>
</dbReference>
<dbReference type="KEGG" id="dcp:RN607_04440"/>
<accession>A0AA96JAD2</accession>
<evidence type="ECO:0000313" key="2">
    <source>
        <dbReference type="EMBL" id="WNM28257.1"/>
    </source>
</evidence>
<name>A0AA96JAD2_9MICO</name>
<feature type="signal peptide" evidence="1">
    <location>
        <begin position="1"/>
        <end position="21"/>
    </location>
</feature>
<dbReference type="AlphaFoldDB" id="A0AA96JAD2"/>
<sequence length="155" mass="16012">MPRKALALSLLVLGMPLLASCASPYAVDPAKYAADPDCARVMLAMPDVLGGLDKRTTTSQATAAWGDDEGVVVARCGVEPPGPTTDECLSVDATTGTQDWIIDETDDSWIATTFGRSPALEVTVPKVRADQALGDLLAVLSGPAALAPTNGLECL</sequence>
<reference evidence="2" key="1">
    <citation type="submission" date="2023-09" db="EMBL/GenBank/DDBJ databases">
        <title>Demequina sp. a novel bacteria isolated from Capsicum annuum.</title>
        <authorList>
            <person name="Humaira Z."/>
            <person name="Lee J."/>
            <person name="Cho D."/>
        </authorList>
    </citation>
    <scope>NUCLEOTIDE SEQUENCE</scope>
    <source>
        <strain evidence="2">PMTSA13</strain>
    </source>
</reference>
<proteinExistence type="predicted"/>
<evidence type="ECO:0000256" key="1">
    <source>
        <dbReference type="SAM" id="SignalP"/>
    </source>
</evidence>
<dbReference type="InterPro" id="IPR021903">
    <property type="entry name" value="DUF3515"/>
</dbReference>
<protein>
    <submittedName>
        <fullName evidence="2">DUF3515 family protein</fullName>
    </submittedName>
</protein>
<gene>
    <name evidence="2" type="ORF">RN607_04440</name>
</gene>
<dbReference type="PROSITE" id="PS51257">
    <property type="entry name" value="PROKAR_LIPOPROTEIN"/>
    <property type="match status" value="1"/>
</dbReference>